<dbReference type="RefSeq" id="WP_099641489.1">
    <property type="nucleotide sequence ID" value="NZ_NKHF01000035.1"/>
</dbReference>
<name>A0A2A5JSJ1_PSEO7</name>
<gene>
    <name evidence="2" type="ORF">CEX98_07560</name>
</gene>
<organism evidence="2 3">
    <name type="scientific">Pseudoalteromonas piscicida</name>
    <dbReference type="NCBI Taxonomy" id="43662"/>
    <lineage>
        <taxon>Bacteria</taxon>
        <taxon>Pseudomonadati</taxon>
        <taxon>Pseudomonadota</taxon>
        <taxon>Gammaproteobacteria</taxon>
        <taxon>Alteromonadales</taxon>
        <taxon>Pseudoalteromonadaceae</taxon>
        <taxon>Pseudoalteromonas</taxon>
    </lineage>
</organism>
<comment type="caution">
    <text evidence="2">The sequence shown here is derived from an EMBL/GenBank/DDBJ whole genome shotgun (WGS) entry which is preliminary data.</text>
</comment>
<feature type="chain" id="PRO_5013263853" evidence="1">
    <location>
        <begin position="22"/>
        <end position="274"/>
    </location>
</feature>
<accession>A0A2A5JSJ1</accession>
<evidence type="ECO:0000256" key="1">
    <source>
        <dbReference type="SAM" id="SignalP"/>
    </source>
</evidence>
<protein>
    <submittedName>
        <fullName evidence="2">Uncharacterized protein</fullName>
    </submittedName>
</protein>
<evidence type="ECO:0000313" key="3">
    <source>
        <dbReference type="Proteomes" id="UP000228621"/>
    </source>
</evidence>
<sequence>MKIIKSMAILAALASSYSAHATRWFEVELIAFEQAPSYSLKEDFSIEPDPLQRRNIKPLLIEGFNTTGYKLCLSGSEQFKEQDFIRALTQGAASNICDPDANYIEKFASLPLSPQVEPQEHMDSIYLLDSTQLNFTDKVAGLKRKGLKPILHTGWRFPEQSKRRAPNIEIVAGEQFSAPSSYRIVDTRDEFSSLSQGFDVEASKGQTHWQLEGLIKIHVRHYLYVTTELDLKYEDGNDTRTARMSQYTRVYSGDIHYLDHPKLGVIFQIRKYKH</sequence>
<dbReference type="Pfam" id="PF10972">
    <property type="entry name" value="CsiV"/>
    <property type="match status" value="1"/>
</dbReference>
<reference evidence="3" key="1">
    <citation type="journal article" date="2019" name="Genome Announc.">
        <title>Draft Genome Sequence of Pseudoalteromonas piscicida Strain 36Y ROTHPW, an Hypersaline Seawater Isolate from the South Coast of Sonora, Mexico.</title>
        <authorList>
            <person name="Sanchez-Diaz R."/>
            <person name="Molina-Garza Z.J."/>
            <person name="Cruz-Suarez L.E."/>
            <person name="Selvin J."/>
            <person name="Kiran G.S."/>
            <person name="Ibarra-Gamez J.C."/>
            <person name="Gomez-Gil B."/>
            <person name="Galaviz-Silva L."/>
        </authorList>
    </citation>
    <scope>NUCLEOTIDE SEQUENCE [LARGE SCALE GENOMIC DNA]</scope>
    <source>
        <strain evidence="3">36Y_RITHPW</strain>
    </source>
</reference>
<evidence type="ECO:0000313" key="2">
    <source>
        <dbReference type="EMBL" id="PCK32309.1"/>
    </source>
</evidence>
<dbReference type="Proteomes" id="UP000228621">
    <property type="component" value="Unassembled WGS sequence"/>
</dbReference>
<keyword evidence="1" id="KW-0732">Signal</keyword>
<proteinExistence type="predicted"/>
<dbReference type="AlphaFoldDB" id="A0A2A5JSJ1"/>
<dbReference type="EMBL" id="NKHF01000035">
    <property type="protein sequence ID" value="PCK32309.1"/>
    <property type="molecule type" value="Genomic_DNA"/>
</dbReference>
<dbReference type="OrthoDB" id="5566524at2"/>
<feature type="signal peptide" evidence="1">
    <location>
        <begin position="1"/>
        <end position="21"/>
    </location>
</feature>
<dbReference type="InterPro" id="IPR021241">
    <property type="entry name" value="CsiV"/>
</dbReference>
<keyword evidence="3" id="KW-1185">Reference proteome</keyword>